<feature type="domain" description="Adenylyltransferase AadA C-terminal" evidence="2">
    <location>
        <begin position="61"/>
        <end position="116"/>
    </location>
</feature>
<dbReference type="GO" id="GO:0016740">
    <property type="term" value="F:transferase activity"/>
    <property type="evidence" value="ECO:0007669"/>
    <property type="project" value="UniProtKB-KW"/>
</dbReference>
<evidence type="ECO:0000256" key="1">
    <source>
        <dbReference type="ARBA" id="ARBA00022679"/>
    </source>
</evidence>
<reference evidence="3 4" key="1">
    <citation type="submission" date="2019-09" db="EMBL/GenBank/DDBJ databases">
        <authorList>
            <person name="Depoorter E."/>
        </authorList>
    </citation>
    <scope>NUCLEOTIDE SEQUENCE [LARGE SCALE GENOMIC DNA]</scope>
    <source>
        <strain evidence="3">LMG 30113</strain>
    </source>
</reference>
<gene>
    <name evidence="3" type="ORF">BPA30113_00128</name>
</gene>
<protein>
    <submittedName>
        <fullName evidence="3">Aminoglycoside nucleotidyltransferase</fullName>
    </submittedName>
</protein>
<evidence type="ECO:0000259" key="2">
    <source>
        <dbReference type="Pfam" id="PF13427"/>
    </source>
</evidence>
<dbReference type="EMBL" id="CABVQD010000001">
    <property type="protein sequence ID" value="VWB09280.1"/>
    <property type="molecule type" value="Genomic_DNA"/>
</dbReference>
<name>A0A6J5DCV3_9BURK</name>
<proteinExistence type="predicted"/>
<sequence length="127" mass="14116">MTVVAHDEVVPWRYPARRALQFGEWLRHDLEAGIVDRDPAILSTKVRQHGVELTDPPETALFEPAPARDLVAAPLATVSRRHAEPDRRGDACNVVLALASTWYSAVTGRIAPKDVAWSVCRKRTGRL</sequence>
<evidence type="ECO:0000313" key="3">
    <source>
        <dbReference type="EMBL" id="VWB09280.1"/>
    </source>
</evidence>
<evidence type="ECO:0000313" key="4">
    <source>
        <dbReference type="Proteomes" id="UP000494330"/>
    </source>
</evidence>
<dbReference type="AlphaFoldDB" id="A0A6J5DCV3"/>
<keyword evidence="4" id="KW-1185">Reference proteome</keyword>
<dbReference type="Proteomes" id="UP000494330">
    <property type="component" value="Unassembled WGS sequence"/>
</dbReference>
<keyword evidence="1 3" id="KW-0808">Transferase</keyword>
<dbReference type="Pfam" id="PF13427">
    <property type="entry name" value="AadA_C"/>
    <property type="match status" value="1"/>
</dbReference>
<dbReference type="InterPro" id="IPR025184">
    <property type="entry name" value="AadA_C"/>
</dbReference>
<accession>A0A6J5DCV3</accession>
<organism evidence="3 4">
    <name type="scientific">Burkholderia paludis</name>
    <dbReference type="NCBI Taxonomy" id="1506587"/>
    <lineage>
        <taxon>Bacteria</taxon>
        <taxon>Pseudomonadati</taxon>
        <taxon>Pseudomonadota</taxon>
        <taxon>Betaproteobacteria</taxon>
        <taxon>Burkholderiales</taxon>
        <taxon>Burkholderiaceae</taxon>
        <taxon>Burkholderia</taxon>
        <taxon>Burkholderia cepacia complex</taxon>
    </lineage>
</organism>